<dbReference type="PROSITE" id="PS00061">
    <property type="entry name" value="ADH_SHORT"/>
    <property type="match status" value="1"/>
</dbReference>
<dbReference type="NCBIfam" id="NF005878">
    <property type="entry name" value="PRK07825.1"/>
    <property type="match status" value="1"/>
</dbReference>
<organism evidence="4 5">
    <name type="scientific">Mycobacterium syngnathidarum</name>
    <dbReference type="NCBI Taxonomy" id="1908205"/>
    <lineage>
        <taxon>Bacteria</taxon>
        <taxon>Bacillati</taxon>
        <taxon>Actinomycetota</taxon>
        <taxon>Actinomycetes</taxon>
        <taxon>Mycobacteriales</taxon>
        <taxon>Mycobacteriaceae</taxon>
        <taxon>Mycobacterium</taxon>
    </lineage>
</organism>
<evidence type="ECO:0000256" key="1">
    <source>
        <dbReference type="ARBA" id="ARBA00006484"/>
    </source>
</evidence>
<evidence type="ECO:0000313" key="5">
    <source>
        <dbReference type="Proteomes" id="UP000179636"/>
    </source>
</evidence>
<evidence type="ECO:0000256" key="2">
    <source>
        <dbReference type="ARBA" id="ARBA00023002"/>
    </source>
</evidence>
<evidence type="ECO:0000256" key="3">
    <source>
        <dbReference type="RuleBase" id="RU000363"/>
    </source>
</evidence>
<dbReference type="GO" id="GO:0016491">
    <property type="term" value="F:oxidoreductase activity"/>
    <property type="evidence" value="ECO:0007669"/>
    <property type="project" value="UniProtKB-KW"/>
</dbReference>
<dbReference type="PRINTS" id="PR00081">
    <property type="entry name" value="GDHRDH"/>
</dbReference>
<dbReference type="RefSeq" id="WP_070945383.1">
    <property type="nucleotide sequence ID" value="NZ_MLCL01000054.1"/>
</dbReference>
<dbReference type="OrthoDB" id="9775296at2"/>
<evidence type="ECO:0000313" key="4">
    <source>
        <dbReference type="EMBL" id="OHT97876.1"/>
    </source>
</evidence>
<dbReference type="PANTHER" id="PTHR44196">
    <property type="entry name" value="DEHYDROGENASE/REDUCTASE SDR FAMILY MEMBER 7B"/>
    <property type="match status" value="1"/>
</dbReference>
<dbReference type="AlphaFoldDB" id="A0A1S1K444"/>
<dbReference type="PANTHER" id="PTHR44196:SF1">
    <property type="entry name" value="DEHYDROGENASE_REDUCTASE SDR FAMILY MEMBER 7B"/>
    <property type="match status" value="1"/>
</dbReference>
<dbReference type="EMBL" id="MLHV01000012">
    <property type="protein sequence ID" value="OHT97876.1"/>
    <property type="molecule type" value="Genomic_DNA"/>
</dbReference>
<sequence>MSAFAGRTIAITGAARGIGLATARALAGRGATVVIGDRDADALSAALDEFPASDLVSGHPLDVTDASSFAAFVDHARCDGGGRIDVLINNAGVMPVGHFLQQSDHEIRTAVEVNLCAVLTGCRLVLPEMVARRSGHIVNIASLAGAVPVPGEVVYAGTKAAVVALSTAMADEFTTHGVEVSVVSPPFTATDLIAGIATPSGSKAVTPDAIATAVVAVIERPRTHVVVPHSMRFIAPLMSMMGPRSRRRLNKLVGSDRAFLDYDGAARRAYQQRIDTAMGANDIPPGYP</sequence>
<reference evidence="4 5" key="1">
    <citation type="submission" date="2016-10" db="EMBL/GenBank/DDBJ databases">
        <title>Evaluation of Human, Animal and Environmental Mycobacterium chelonae Isolates by Core Genome Phylogenomic Analysis, Targeted Gene Comparison, and Anti-microbial Susceptibility Patterns: A Tale of Mistaken Identities.</title>
        <authorList>
            <person name="Fogelson S.B."/>
            <person name="Camus A.C."/>
            <person name="Lorenz W."/>
            <person name="Vasireddy R."/>
            <person name="Vasireddy S."/>
            <person name="Smith T."/>
            <person name="Brown-Elliott B.A."/>
            <person name="Wallace R.J.Jr."/>
            <person name="Hasan N.A."/>
            <person name="Reischl U."/>
            <person name="Sanchez S."/>
        </authorList>
    </citation>
    <scope>NUCLEOTIDE SEQUENCE [LARGE SCALE GENOMIC DNA]</scope>
    <source>
        <strain evidence="4 5">24999</strain>
    </source>
</reference>
<dbReference type="CDD" id="cd05233">
    <property type="entry name" value="SDR_c"/>
    <property type="match status" value="1"/>
</dbReference>
<gene>
    <name evidence="4" type="ORF">BKG61_15215</name>
</gene>
<comment type="caution">
    <text evidence="4">The sequence shown here is derived from an EMBL/GenBank/DDBJ whole genome shotgun (WGS) entry which is preliminary data.</text>
</comment>
<dbReference type="Pfam" id="PF00106">
    <property type="entry name" value="adh_short"/>
    <property type="match status" value="1"/>
</dbReference>
<accession>A0A1S1K444</accession>
<comment type="similarity">
    <text evidence="1 3">Belongs to the short-chain dehydrogenases/reductases (SDR) family.</text>
</comment>
<keyword evidence="5" id="KW-1185">Reference proteome</keyword>
<dbReference type="Gene3D" id="3.40.50.720">
    <property type="entry name" value="NAD(P)-binding Rossmann-like Domain"/>
    <property type="match status" value="1"/>
</dbReference>
<proteinExistence type="inferred from homology"/>
<dbReference type="PRINTS" id="PR00080">
    <property type="entry name" value="SDRFAMILY"/>
</dbReference>
<dbReference type="Proteomes" id="UP000179636">
    <property type="component" value="Unassembled WGS sequence"/>
</dbReference>
<protein>
    <submittedName>
        <fullName evidence="4">Short-chain dehydrogenase</fullName>
    </submittedName>
</protein>
<dbReference type="STRING" id="1908205.BKG60_14220"/>
<dbReference type="SUPFAM" id="SSF51735">
    <property type="entry name" value="NAD(P)-binding Rossmann-fold domains"/>
    <property type="match status" value="1"/>
</dbReference>
<keyword evidence="2" id="KW-0560">Oxidoreductase</keyword>
<dbReference type="GO" id="GO:0016020">
    <property type="term" value="C:membrane"/>
    <property type="evidence" value="ECO:0007669"/>
    <property type="project" value="TreeGrafter"/>
</dbReference>
<name>A0A1S1K444_9MYCO</name>
<dbReference type="InterPro" id="IPR002347">
    <property type="entry name" value="SDR_fam"/>
</dbReference>
<dbReference type="InterPro" id="IPR020904">
    <property type="entry name" value="Sc_DH/Rdtase_CS"/>
</dbReference>
<dbReference type="InterPro" id="IPR036291">
    <property type="entry name" value="NAD(P)-bd_dom_sf"/>
</dbReference>
<accession>A0A1Q9WAI9</accession>